<accession>A0A9X1VHK8</accession>
<sequence length="248" mass="28728">MAASSSAEFPIIRGDALDFYLAQGYYRMQQDLFTCQFVPFDGRLYTAHWLRIDLPHVEWGPEQRRLLRRNARFKATIRTFRLTEEYEELYARYRAAITFDAAPTIEAVLLGGATHNVFNTQIIELRDEGRLIAAGILDYGERTLAGILNFYDPAYHKHSLGKYLLLLKTDYARRLHLDYYYPGYLVNDYPKFDYKLFACAAATEVFDSISGQWLPFSWEAVRANSAELFAEWLPEDLQGMTTGEPEQL</sequence>
<dbReference type="AlphaFoldDB" id="A0A9X1VHK8"/>
<keyword evidence="2" id="KW-0012">Acyltransferase</keyword>
<dbReference type="GO" id="GO:0004057">
    <property type="term" value="F:arginyl-tRNA--protein transferase activity"/>
    <property type="evidence" value="ECO:0007669"/>
    <property type="project" value="InterPro"/>
</dbReference>
<dbReference type="EMBL" id="JALBGC010000003">
    <property type="protein sequence ID" value="MCI1188313.1"/>
    <property type="molecule type" value="Genomic_DNA"/>
</dbReference>
<organism evidence="2 3">
    <name type="scientific">Hymenobacter cyanobacteriorum</name>
    <dbReference type="NCBI Taxonomy" id="2926463"/>
    <lineage>
        <taxon>Bacteria</taxon>
        <taxon>Pseudomonadati</taxon>
        <taxon>Bacteroidota</taxon>
        <taxon>Cytophagia</taxon>
        <taxon>Cytophagales</taxon>
        <taxon>Hymenobacteraceae</taxon>
        <taxon>Hymenobacter</taxon>
    </lineage>
</organism>
<feature type="domain" description="N-end rule aminoacyl transferase C-terminal" evidence="1">
    <location>
        <begin position="87"/>
        <end position="195"/>
    </location>
</feature>
<comment type="caution">
    <text evidence="2">The sequence shown here is derived from an EMBL/GenBank/DDBJ whole genome shotgun (WGS) entry which is preliminary data.</text>
</comment>
<evidence type="ECO:0000313" key="2">
    <source>
        <dbReference type="EMBL" id="MCI1188313.1"/>
    </source>
</evidence>
<dbReference type="PANTHER" id="PTHR21367:SF1">
    <property type="entry name" value="ARGINYL-TRNA--PROTEIN TRANSFERASE 1"/>
    <property type="match status" value="1"/>
</dbReference>
<evidence type="ECO:0000313" key="3">
    <source>
        <dbReference type="Proteomes" id="UP001139193"/>
    </source>
</evidence>
<evidence type="ECO:0000259" key="1">
    <source>
        <dbReference type="Pfam" id="PF04377"/>
    </source>
</evidence>
<dbReference type="GO" id="GO:0005737">
    <property type="term" value="C:cytoplasm"/>
    <property type="evidence" value="ECO:0007669"/>
    <property type="project" value="TreeGrafter"/>
</dbReference>
<dbReference type="Proteomes" id="UP001139193">
    <property type="component" value="Unassembled WGS sequence"/>
</dbReference>
<keyword evidence="3" id="KW-1185">Reference proteome</keyword>
<name>A0A9X1VHK8_9BACT</name>
<reference evidence="2" key="1">
    <citation type="submission" date="2022-03" db="EMBL/GenBank/DDBJ databases">
        <title>Bacterial whole genome sequence for Hymenobacter sp. DH14.</title>
        <authorList>
            <person name="Le V."/>
        </authorList>
    </citation>
    <scope>NUCLEOTIDE SEQUENCE</scope>
    <source>
        <strain evidence="2">DH14</strain>
    </source>
</reference>
<proteinExistence type="predicted"/>
<dbReference type="InterPro" id="IPR030700">
    <property type="entry name" value="N-end_Aminoacyl_Trfase"/>
</dbReference>
<dbReference type="EC" id="2.3.1.-" evidence="2"/>
<dbReference type="InterPro" id="IPR007472">
    <property type="entry name" value="N-end_Aminoacyl_Trfase_C"/>
</dbReference>
<keyword evidence="2" id="KW-0808">Transferase</keyword>
<dbReference type="RefSeq" id="WP_241936575.1">
    <property type="nucleotide sequence ID" value="NZ_JALBGC010000003.1"/>
</dbReference>
<protein>
    <submittedName>
        <fullName evidence="2">GNAT family N-acetyltransferase</fullName>
        <ecNumber evidence="2">2.3.1.-</ecNumber>
    </submittedName>
</protein>
<dbReference type="Pfam" id="PF04377">
    <property type="entry name" value="ATE_C"/>
    <property type="match status" value="1"/>
</dbReference>
<dbReference type="PANTHER" id="PTHR21367">
    <property type="entry name" value="ARGININE-TRNA-PROTEIN TRANSFERASE 1"/>
    <property type="match status" value="1"/>
</dbReference>
<gene>
    <name evidence="2" type="ORF">MON38_12855</name>
</gene>
<dbReference type="InterPro" id="IPR016181">
    <property type="entry name" value="Acyl_CoA_acyltransferase"/>
</dbReference>
<dbReference type="SUPFAM" id="SSF55729">
    <property type="entry name" value="Acyl-CoA N-acyltransferases (Nat)"/>
    <property type="match status" value="1"/>
</dbReference>